<protein>
    <submittedName>
        <fullName evidence="2">Uncharacterized protein</fullName>
    </submittedName>
</protein>
<comment type="caution">
    <text evidence="2">The sequence shown here is derived from an EMBL/GenBank/DDBJ whole genome shotgun (WGS) entry which is preliminary data.</text>
</comment>
<gene>
    <name evidence="2" type="ORF">SDC9_175230</name>
</gene>
<organism evidence="2">
    <name type="scientific">bioreactor metagenome</name>
    <dbReference type="NCBI Taxonomy" id="1076179"/>
    <lineage>
        <taxon>unclassified sequences</taxon>
        <taxon>metagenomes</taxon>
        <taxon>ecological metagenomes</taxon>
    </lineage>
</organism>
<dbReference type="AlphaFoldDB" id="A0A645GNP5"/>
<name>A0A645GNP5_9ZZZZ</name>
<sequence length="124" mass="13661">MTNREEFFYAGDCTKNRADRRHVGSVHHGAVFTGQADGQQAGFSDNHVRLYHWHYHRLRGGGAGDGAGGTGKTPYRADYLRTHGLRNFIAYQQVHSRAGRRHGKTAGAAGRRRSLPGQSKKGTS</sequence>
<evidence type="ECO:0000256" key="1">
    <source>
        <dbReference type="SAM" id="MobiDB-lite"/>
    </source>
</evidence>
<accession>A0A645GNP5</accession>
<proteinExistence type="predicted"/>
<dbReference type="EMBL" id="VSSQ01077807">
    <property type="protein sequence ID" value="MPN27796.1"/>
    <property type="molecule type" value="Genomic_DNA"/>
</dbReference>
<feature type="region of interest" description="Disordered" evidence="1">
    <location>
        <begin position="94"/>
        <end position="124"/>
    </location>
</feature>
<feature type="compositionally biased region" description="Basic residues" evidence="1">
    <location>
        <begin position="97"/>
        <end position="114"/>
    </location>
</feature>
<evidence type="ECO:0000313" key="2">
    <source>
        <dbReference type="EMBL" id="MPN27796.1"/>
    </source>
</evidence>
<reference evidence="2" key="1">
    <citation type="submission" date="2019-08" db="EMBL/GenBank/DDBJ databases">
        <authorList>
            <person name="Kucharzyk K."/>
            <person name="Murdoch R.W."/>
            <person name="Higgins S."/>
            <person name="Loffler F."/>
        </authorList>
    </citation>
    <scope>NUCLEOTIDE SEQUENCE</scope>
</reference>